<keyword evidence="6 10" id="KW-0328">Glycosyltransferase</keyword>
<sequence>MPPCASSAAASDSLAAYPWLPDIGPVDAAAAERTRAYLDTLTKPPGSLGRLEALAIQLSAITGSARPRVDSPAVVVFAADHGVAAEGVSAFPQEVTAQMVANFVQQGAAINVFARQLGARVDVVDVGVASPRPLPGATDARVRSGTANMLHHDAMPLDDARQAMQAGMAAVERAVQAGANGLIVGEMGIANTTASSAMLAALLGVPAAQMVGAGTGIDSTQQAHKAAVIERALANRQANPDDPLEVLCKLGGLEIAAMAGAYLAAAAHRVPAVVDGFIATVAALTACRMAPALCDYLVFGHRSAEPGHVLALEALAAQPLLALEMRLGEGSGAALAYPLLQAAAAMLSDMATFSQAGVSGKAP</sequence>
<dbReference type="Pfam" id="PF02277">
    <property type="entry name" value="DBI_PRT"/>
    <property type="match status" value="1"/>
</dbReference>
<evidence type="ECO:0000313" key="13">
    <source>
        <dbReference type="Proteomes" id="UP000185024"/>
    </source>
</evidence>
<accession>A0A1N6CWR1</accession>
<comment type="pathway">
    <text evidence="1 10">Nucleoside biosynthesis; alpha-ribazole biosynthesis; alpha-ribazole from 5,6-dimethylbenzimidazole: step 1/2.</text>
</comment>
<dbReference type="HAMAP" id="MF_00230">
    <property type="entry name" value="CobT"/>
    <property type="match status" value="1"/>
</dbReference>
<dbReference type="Gene3D" id="1.10.1610.10">
    <property type="match status" value="1"/>
</dbReference>
<protein>
    <recommendedName>
        <fullName evidence="4 10">Nicotinate-nucleotide--dimethylbenzimidazole phosphoribosyltransferase</fullName>
        <shortName evidence="10">NN:DBI PRT</shortName>
        <ecNumber evidence="3 10">2.4.2.21</ecNumber>
    </recommendedName>
    <alternativeName>
        <fullName evidence="8 10">N(1)-alpha-phosphoribosyltransferase</fullName>
    </alternativeName>
</protein>
<dbReference type="InterPro" id="IPR003200">
    <property type="entry name" value="Nict_dMeBzImd_PRibTrfase"/>
</dbReference>
<dbReference type="UniPathway" id="UPA00061">
    <property type="reaction ID" value="UER00516"/>
</dbReference>
<comment type="function">
    <text evidence="10">Catalyzes the synthesis of alpha-ribazole-5'-phosphate from nicotinate mononucleotide (NAMN) and 5,6-dimethylbenzimidazole (DMB).</text>
</comment>
<evidence type="ECO:0000256" key="9">
    <source>
        <dbReference type="ARBA" id="ARBA00047340"/>
    </source>
</evidence>
<dbReference type="SUPFAM" id="SSF52733">
    <property type="entry name" value="Nicotinate mononucleotide:5,6-dimethylbenzimidazole phosphoribosyltransferase (CobT)"/>
    <property type="match status" value="1"/>
</dbReference>
<accession>A0A1H8NIB5</accession>
<comment type="catalytic activity">
    <reaction evidence="9 10">
        <text>5,6-dimethylbenzimidazole + nicotinate beta-D-ribonucleotide = alpha-ribazole 5'-phosphate + nicotinate + H(+)</text>
        <dbReference type="Rhea" id="RHEA:11196"/>
        <dbReference type="ChEBI" id="CHEBI:15378"/>
        <dbReference type="ChEBI" id="CHEBI:15890"/>
        <dbReference type="ChEBI" id="CHEBI:32544"/>
        <dbReference type="ChEBI" id="CHEBI:57502"/>
        <dbReference type="ChEBI" id="CHEBI:57918"/>
        <dbReference type="EC" id="2.4.2.21"/>
    </reaction>
</comment>
<dbReference type="InterPro" id="IPR017846">
    <property type="entry name" value="Nict_dMeBzImd_PRibTrfase_bact"/>
</dbReference>
<keyword evidence="7 10" id="KW-0808">Transferase</keyword>
<keyword evidence="5 10" id="KW-0169">Cobalamin biosynthesis</keyword>
<dbReference type="InterPro" id="IPR036087">
    <property type="entry name" value="Nict_dMeBzImd_PRibTrfase_sf"/>
</dbReference>
<dbReference type="Gene3D" id="3.40.50.10210">
    <property type="match status" value="1"/>
</dbReference>
<evidence type="ECO:0000313" key="11">
    <source>
        <dbReference type="EMBL" id="SEO29302.1"/>
    </source>
</evidence>
<dbReference type="PANTHER" id="PTHR43463">
    <property type="entry name" value="NICOTINATE-NUCLEOTIDE--DIMETHYLBENZIMIDAZOLE PHOSPHORIBOSYLTRANSFERASE"/>
    <property type="match status" value="1"/>
</dbReference>
<evidence type="ECO:0000256" key="10">
    <source>
        <dbReference type="HAMAP-Rule" id="MF_00230"/>
    </source>
</evidence>
<name>A0A1N6CWR1_9GAMM</name>
<reference evidence="12 13" key="2">
    <citation type="submission" date="2016-11" db="EMBL/GenBank/DDBJ databases">
        <authorList>
            <person name="Jaros S."/>
            <person name="Januszkiewicz K."/>
            <person name="Wedrychowicz H."/>
        </authorList>
    </citation>
    <scope>NUCLEOTIDE SEQUENCE [LARGE SCALE GENOMIC DNA]</scope>
    <source>
        <strain evidence="12 13">ACAM 239</strain>
    </source>
</reference>
<evidence type="ECO:0000256" key="2">
    <source>
        <dbReference type="ARBA" id="ARBA00007110"/>
    </source>
</evidence>
<evidence type="ECO:0000256" key="7">
    <source>
        <dbReference type="ARBA" id="ARBA00022679"/>
    </source>
</evidence>
<comment type="similarity">
    <text evidence="2 10">Belongs to the CobT family.</text>
</comment>
<evidence type="ECO:0000256" key="6">
    <source>
        <dbReference type="ARBA" id="ARBA00022676"/>
    </source>
</evidence>
<dbReference type="RefSeq" id="WP_044629361.1">
    <property type="nucleotide sequence ID" value="NZ_FODB01000065.1"/>
</dbReference>
<dbReference type="STRING" id="77097.SAMN04490369_106516"/>
<evidence type="ECO:0000256" key="4">
    <source>
        <dbReference type="ARBA" id="ARBA00015486"/>
    </source>
</evidence>
<feature type="active site" description="Proton acceptor" evidence="10">
    <location>
        <position position="329"/>
    </location>
</feature>
<dbReference type="FunFam" id="3.40.50.10210:FF:000001">
    <property type="entry name" value="Nicotinate-nucleotide--dimethylbenzimidazole phosphoribosyltransferase"/>
    <property type="match status" value="1"/>
</dbReference>
<dbReference type="AlphaFoldDB" id="A0A1N6CWR1"/>
<evidence type="ECO:0000256" key="1">
    <source>
        <dbReference type="ARBA" id="ARBA00005049"/>
    </source>
</evidence>
<organism evidence="12 13">
    <name type="scientific">Vreelandella aquamarina</name>
    <dbReference type="NCBI Taxonomy" id="77097"/>
    <lineage>
        <taxon>Bacteria</taxon>
        <taxon>Pseudomonadati</taxon>
        <taxon>Pseudomonadota</taxon>
        <taxon>Gammaproteobacteria</taxon>
        <taxon>Oceanospirillales</taxon>
        <taxon>Halomonadaceae</taxon>
        <taxon>Vreelandella</taxon>
    </lineage>
</organism>
<proteinExistence type="inferred from homology"/>
<evidence type="ECO:0000313" key="14">
    <source>
        <dbReference type="Proteomes" id="UP000199493"/>
    </source>
</evidence>
<dbReference type="Proteomes" id="UP000185024">
    <property type="component" value="Unassembled WGS sequence"/>
</dbReference>
<evidence type="ECO:0000256" key="3">
    <source>
        <dbReference type="ARBA" id="ARBA00011991"/>
    </source>
</evidence>
<dbReference type="EMBL" id="FSQX01000001">
    <property type="protein sequence ID" value="SIN62952.1"/>
    <property type="molecule type" value="Genomic_DNA"/>
</dbReference>
<evidence type="ECO:0000256" key="8">
    <source>
        <dbReference type="ARBA" id="ARBA00030686"/>
    </source>
</evidence>
<dbReference type="GO" id="GO:0009236">
    <property type="term" value="P:cobalamin biosynthetic process"/>
    <property type="evidence" value="ECO:0007669"/>
    <property type="project" value="UniProtKB-UniRule"/>
</dbReference>
<reference evidence="11 14" key="1">
    <citation type="submission" date="2016-10" db="EMBL/GenBank/DDBJ databases">
        <authorList>
            <person name="de Groot N.N."/>
        </authorList>
    </citation>
    <scope>NUCLEOTIDE SEQUENCE [LARGE SCALE GENOMIC DNA]</scope>
    <source>
        <strain evidence="11 14">558</strain>
    </source>
</reference>
<dbReference type="EMBL" id="FODB01000065">
    <property type="protein sequence ID" value="SEO29302.1"/>
    <property type="molecule type" value="Genomic_DNA"/>
</dbReference>
<evidence type="ECO:0000313" key="12">
    <source>
        <dbReference type="EMBL" id="SIN62952.1"/>
    </source>
</evidence>
<dbReference type="OrthoDB" id="9781491at2"/>
<dbReference type="EC" id="2.4.2.21" evidence="3 10"/>
<dbReference type="InterPro" id="IPR023195">
    <property type="entry name" value="Nict_dMeBzImd_PRibTrfase_N"/>
</dbReference>
<dbReference type="CDD" id="cd02439">
    <property type="entry name" value="DMB-PRT_CobT"/>
    <property type="match status" value="1"/>
</dbReference>
<dbReference type="NCBIfam" id="NF000996">
    <property type="entry name" value="PRK00105.1"/>
    <property type="match status" value="1"/>
</dbReference>
<evidence type="ECO:0000256" key="5">
    <source>
        <dbReference type="ARBA" id="ARBA00022573"/>
    </source>
</evidence>
<dbReference type="Proteomes" id="UP000199493">
    <property type="component" value="Unassembled WGS sequence"/>
</dbReference>
<dbReference type="PANTHER" id="PTHR43463:SF1">
    <property type="entry name" value="NICOTINATE-NUCLEOTIDE--DIMETHYLBENZIMIDAZOLE PHOSPHORIBOSYLTRANSFERASE"/>
    <property type="match status" value="1"/>
</dbReference>
<gene>
    <name evidence="10" type="primary">cobT</name>
    <name evidence="11" type="ORF">SAMN04490369_106516</name>
    <name evidence="12" type="ORF">SAMN05878438_1065</name>
</gene>
<dbReference type="NCBIfam" id="TIGR03160">
    <property type="entry name" value="cobT_DBIPRT"/>
    <property type="match status" value="1"/>
</dbReference>
<dbReference type="GO" id="GO:0008939">
    <property type="term" value="F:nicotinate-nucleotide-dimethylbenzimidazole phosphoribosyltransferase activity"/>
    <property type="evidence" value="ECO:0007669"/>
    <property type="project" value="UniProtKB-UniRule"/>
</dbReference>